<dbReference type="SUPFAM" id="SSF50022">
    <property type="entry name" value="ISP domain"/>
    <property type="match status" value="1"/>
</dbReference>
<organism evidence="9 10">
    <name type="scientific">Brevibacillus ruminantium</name>
    <dbReference type="NCBI Taxonomy" id="2950604"/>
    <lineage>
        <taxon>Bacteria</taxon>
        <taxon>Bacillati</taxon>
        <taxon>Bacillota</taxon>
        <taxon>Bacilli</taxon>
        <taxon>Bacillales</taxon>
        <taxon>Paenibacillaceae</taxon>
        <taxon>Brevibacillus</taxon>
    </lineage>
</organism>
<dbReference type="InterPro" id="IPR057415">
    <property type="entry name" value="TM_PetC"/>
</dbReference>
<protein>
    <submittedName>
        <fullName evidence="9">Ubiquinol-cytochrome c reductase iron-sulfur subunit</fullName>
    </submittedName>
</protein>
<keyword evidence="3" id="KW-0479">Metal-binding</keyword>
<comment type="subcellular location">
    <subcellularLocation>
        <location evidence="1">Membrane</location>
        <topology evidence="1">Single-pass membrane protein</topology>
    </subcellularLocation>
</comment>
<evidence type="ECO:0000256" key="4">
    <source>
        <dbReference type="ARBA" id="ARBA00023004"/>
    </source>
</evidence>
<dbReference type="Proteomes" id="UP001056500">
    <property type="component" value="Chromosome"/>
</dbReference>
<keyword evidence="6" id="KW-1015">Disulfide bond</keyword>
<keyword evidence="5" id="KW-0411">Iron-sulfur</keyword>
<evidence type="ECO:0000313" key="9">
    <source>
        <dbReference type="EMBL" id="USG63490.1"/>
    </source>
</evidence>
<reference evidence="9" key="1">
    <citation type="submission" date="2022-06" db="EMBL/GenBank/DDBJ databases">
        <title>Genome sequencing of Brevibacillus sp. BB3-R1.</title>
        <authorList>
            <person name="Heo J."/>
            <person name="Lee D."/>
            <person name="Won M."/>
            <person name="Han B.-H."/>
            <person name="Hong S.-B."/>
            <person name="Kwon S.-W."/>
        </authorList>
    </citation>
    <scope>NUCLEOTIDE SEQUENCE</scope>
    <source>
        <strain evidence="9">BB3-R1</strain>
    </source>
</reference>
<keyword evidence="10" id="KW-1185">Reference proteome</keyword>
<dbReference type="PANTHER" id="PTHR10134">
    <property type="entry name" value="CYTOCHROME B-C1 COMPLEX SUBUNIT RIESKE, MITOCHONDRIAL"/>
    <property type="match status" value="1"/>
</dbReference>
<evidence type="ECO:0000256" key="6">
    <source>
        <dbReference type="ARBA" id="ARBA00023157"/>
    </source>
</evidence>
<dbReference type="Gene3D" id="2.102.10.10">
    <property type="entry name" value="Rieske [2Fe-2S] iron-sulphur domain"/>
    <property type="match status" value="1"/>
</dbReference>
<evidence type="ECO:0000256" key="2">
    <source>
        <dbReference type="ARBA" id="ARBA00022714"/>
    </source>
</evidence>
<keyword evidence="7" id="KW-1133">Transmembrane helix</keyword>
<evidence type="ECO:0000256" key="7">
    <source>
        <dbReference type="SAM" id="Phobius"/>
    </source>
</evidence>
<evidence type="ECO:0000313" key="10">
    <source>
        <dbReference type="Proteomes" id="UP001056500"/>
    </source>
</evidence>
<proteinExistence type="predicted"/>
<dbReference type="PROSITE" id="PS51296">
    <property type="entry name" value="RIESKE"/>
    <property type="match status" value="1"/>
</dbReference>
<evidence type="ECO:0000256" key="1">
    <source>
        <dbReference type="ARBA" id="ARBA00004167"/>
    </source>
</evidence>
<keyword evidence="2" id="KW-0001">2Fe-2S</keyword>
<dbReference type="EMBL" id="CP098755">
    <property type="protein sequence ID" value="USG63490.1"/>
    <property type="molecule type" value="Genomic_DNA"/>
</dbReference>
<name>A0ABY4WCK9_9BACL</name>
<dbReference type="CDD" id="cd03467">
    <property type="entry name" value="Rieske"/>
    <property type="match status" value="1"/>
</dbReference>
<gene>
    <name evidence="9" type="ORF">NDK47_15020</name>
</gene>
<feature type="transmembrane region" description="Helical" evidence="7">
    <location>
        <begin position="12"/>
        <end position="33"/>
    </location>
</feature>
<dbReference type="InterPro" id="IPR014349">
    <property type="entry name" value="Rieske_Fe-S_prot"/>
</dbReference>
<dbReference type="InterPro" id="IPR017941">
    <property type="entry name" value="Rieske_2Fe-2S"/>
</dbReference>
<keyword evidence="7" id="KW-0472">Membrane</keyword>
<dbReference type="InterPro" id="IPR036922">
    <property type="entry name" value="Rieske_2Fe-2S_sf"/>
</dbReference>
<feature type="domain" description="Rieske" evidence="8">
    <location>
        <begin position="86"/>
        <end position="159"/>
    </location>
</feature>
<evidence type="ECO:0000259" key="8">
    <source>
        <dbReference type="PROSITE" id="PS51296"/>
    </source>
</evidence>
<keyword evidence="4" id="KW-0408">Iron</keyword>
<sequence>MGDKQEISRRTFLNYALMGTGGFLAAGMITPMIRFAVDPLLKGHAGGDTVAVGSVDEFGPEPKRVEFKVHTKDGWYEADSTLSAWVTKNDKGEILALSPICKHLGCTVNWNDPSGKPNEYFCPCHLGRYNIEGAHILNTPPTASLDEYETEVKDGKLYLGKLKPNLRPGVSD</sequence>
<accession>A0ABY4WCK9</accession>
<dbReference type="InterPro" id="IPR006311">
    <property type="entry name" value="TAT_signal"/>
</dbReference>
<evidence type="ECO:0000256" key="3">
    <source>
        <dbReference type="ARBA" id="ARBA00022723"/>
    </source>
</evidence>
<dbReference type="RefSeq" id="WP_251870571.1">
    <property type="nucleotide sequence ID" value="NZ_CP098755.1"/>
</dbReference>
<dbReference type="PROSITE" id="PS51318">
    <property type="entry name" value="TAT"/>
    <property type="match status" value="1"/>
</dbReference>
<dbReference type="Pfam" id="PF00355">
    <property type="entry name" value="Rieske"/>
    <property type="match status" value="1"/>
</dbReference>
<dbReference type="Pfam" id="PF25471">
    <property type="entry name" value="TM_PetC"/>
    <property type="match status" value="1"/>
</dbReference>
<keyword evidence="7" id="KW-0812">Transmembrane</keyword>
<evidence type="ECO:0000256" key="5">
    <source>
        <dbReference type="ARBA" id="ARBA00023014"/>
    </source>
</evidence>